<proteinExistence type="predicted"/>
<keyword evidence="3" id="KW-1185">Reference proteome</keyword>
<evidence type="ECO:0000256" key="1">
    <source>
        <dbReference type="SAM" id="Phobius"/>
    </source>
</evidence>
<keyword evidence="1" id="KW-1133">Transmembrane helix</keyword>
<dbReference type="InterPro" id="IPR021431">
    <property type="entry name" value="DUF3080"/>
</dbReference>
<dbReference type="Pfam" id="PF11279">
    <property type="entry name" value="DUF3080"/>
    <property type="match status" value="1"/>
</dbReference>
<evidence type="ECO:0000313" key="3">
    <source>
        <dbReference type="Proteomes" id="UP000651977"/>
    </source>
</evidence>
<reference evidence="3" key="1">
    <citation type="journal article" date="2019" name="Int. J. Syst. Evol. Microbiol.">
        <title>The Global Catalogue of Microorganisms (GCM) 10K type strain sequencing project: providing services to taxonomists for standard genome sequencing and annotation.</title>
        <authorList>
            <consortium name="The Broad Institute Genomics Platform"/>
            <consortium name="The Broad Institute Genome Sequencing Center for Infectious Disease"/>
            <person name="Wu L."/>
            <person name="Ma J."/>
        </authorList>
    </citation>
    <scope>NUCLEOTIDE SEQUENCE [LARGE SCALE GENOMIC DNA]</scope>
    <source>
        <strain evidence="3">CGMCC 1.10131</strain>
    </source>
</reference>
<dbReference type="Proteomes" id="UP000651977">
    <property type="component" value="Unassembled WGS sequence"/>
</dbReference>
<feature type="transmembrane region" description="Helical" evidence="1">
    <location>
        <begin position="6"/>
        <end position="24"/>
    </location>
</feature>
<comment type="caution">
    <text evidence="2">The sequence shown here is derived from an EMBL/GenBank/DDBJ whole genome shotgun (WGS) entry which is preliminary data.</text>
</comment>
<evidence type="ECO:0000313" key="2">
    <source>
        <dbReference type="EMBL" id="GGA91517.1"/>
    </source>
</evidence>
<name>A0ABQ1HTZ1_9ALTE</name>
<organism evidence="2 3">
    <name type="scientific">Agarivorans gilvus</name>
    <dbReference type="NCBI Taxonomy" id="680279"/>
    <lineage>
        <taxon>Bacteria</taxon>
        <taxon>Pseudomonadati</taxon>
        <taxon>Pseudomonadota</taxon>
        <taxon>Gammaproteobacteria</taxon>
        <taxon>Alteromonadales</taxon>
        <taxon>Alteromonadaceae</taxon>
        <taxon>Agarivorans</taxon>
    </lineage>
</organism>
<keyword evidence="1" id="KW-0812">Transmembrane</keyword>
<accession>A0ABQ1HTZ1</accession>
<gene>
    <name evidence="2" type="ORF">GCM10007414_00140</name>
</gene>
<keyword evidence="1" id="KW-0472">Membrane</keyword>
<dbReference type="EMBL" id="BMDY01000001">
    <property type="protein sequence ID" value="GGA91517.1"/>
    <property type="molecule type" value="Genomic_DNA"/>
</dbReference>
<sequence>MSKAKVLHSGLLLLIVSAGLYLLVNWLSPPSERLFSDYSARLNRVLDISIEPPPSQAALPQISWRDFHGEEPNLNLSLLDSMSLHACGLDQLVFEANSSLGKVASADYRLIWHSQIIQGLNHCISSQQLKPALNQKLKNILALKRRHLAVYWNNYLSQDAAIQRLWQGNTRLTESPTATYRKLSEQLQQLLDIGEQFNQAKTIDANQVLALNKQLASAPSLRALAQELSAASRWLVNISQALQQRQFSCQQHRQDFIILQNILNKVYMPRVQAYLAELDQSLNLLNAPLAELFKQQGLQHLPAAMQQIQADFHQANRQHVKQWQRILNSCGDKSSN</sequence>
<dbReference type="RefSeq" id="WP_055731638.1">
    <property type="nucleotide sequence ID" value="NZ_BMDY01000001.1"/>
</dbReference>
<evidence type="ECO:0008006" key="4">
    <source>
        <dbReference type="Google" id="ProtNLM"/>
    </source>
</evidence>
<protein>
    <recommendedName>
        <fullName evidence="4">DUF3080 domain-containing protein</fullName>
    </recommendedName>
</protein>